<dbReference type="InterPro" id="IPR036915">
    <property type="entry name" value="Cyclin-like_sf"/>
</dbReference>
<protein>
    <recommendedName>
        <fullName evidence="8">Cyclin N-terminal domain-containing protein</fullName>
    </recommendedName>
</protein>
<organism evidence="7">
    <name type="scientific">Auxenochlorella protothecoides</name>
    <name type="common">Green microalga</name>
    <name type="synonym">Chlorella protothecoides</name>
    <dbReference type="NCBI Taxonomy" id="3075"/>
    <lineage>
        <taxon>Eukaryota</taxon>
        <taxon>Viridiplantae</taxon>
        <taxon>Chlorophyta</taxon>
        <taxon>core chlorophytes</taxon>
        <taxon>Trebouxiophyceae</taxon>
        <taxon>Chlorellales</taxon>
        <taxon>Chlorellaceae</taxon>
        <taxon>Auxenochlorella</taxon>
    </lineage>
</organism>
<dbReference type="SMART" id="SM00385">
    <property type="entry name" value="CYCLIN"/>
    <property type="match status" value="2"/>
</dbReference>
<sequence length="380" mass="40337">MQIDTAAHQKASCQIKSLEVPFSESWNSLHQSETASGSLGPLLASSDGSSLTIAAWGGLGVDGHPGAGTSWRDSSISPMSRPPLGLEQHPAPSIDQDIIGMLSVAYQQEAELRPDAEYLHRHSPTSARHGPRLSAGMRRMGLGWMVEVALDQGLTQEALSLAVSLLDRYMSAAQNIPVAKFQLVCTACLLIAAKHEEEVHPAVSELTGLSDGSFSEADLRCAELAVLQTLSYRVNCPTLYTFLLLLNRALGLNPRSSALACYLTELSMLEYGMLAFAPSHVACSAVALANLYFNEPLPMSAMLATMPYTPASLLPGMQALLHLHQAAHGAPAGTEAAVVRDKFRAYEWQGAGTVHPFQSLPGSLTAGPWALMGAGPPGKS</sequence>
<gene>
    <name evidence="7" type="ORF">g.11233</name>
</gene>
<dbReference type="InterPro" id="IPR006671">
    <property type="entry name" value="Cyclin_N"/>
</dbReference>
<feature type="domain" description="Cyclin C-terminal" evidence="6">
    <location>
        <begin position="237"/>
        <end position="357"/>
    </location>
</feature>
<evidence type="ECO:0000256" key="4">
    <source>
        <dbReference type="RuleBase" id="RU000383"/>
    </source>
</evidence>
<dbReference type="InterPro" id="IPR013763">
    <property type="entry name" value="Cyclin-like_dom"/>
</dbReference>
<dbReference type="AlphaFoldDB" id="A0A1D1ZY87"/>
<evidence type="ECO:0000256" key="2">
    <source>
        <dbReference type="ARBA" id="ARBA00023127"/>
    </source>
</evidence>
<evidence type="ECO:0008006" key="8">
    <source>
        <dbReference type="Google" id="ProtNLM"/>
    </source>
</evidence>
<dbReference type="InterPro" id="IPR039361">
    <property type="entry name" value="Cyclin"/>
</dbReference>
<dbReference type="SMART" id="SM01332">
    <property type="entry name" value="Cyclin_C"/>
    <property type="match status" value="1"/>
</dbReference>
<dbReference type="EMBL" id="GDKF01006720">
    <property type="protein sequence ID" value="JAT71902.1"/>
    <property type="molecule type" value="Transcribed_RNA"/>
</dbReference>
<dbReference type="Pfam" id="PF02984">
    <property type="entry name" value="Cyclin_C"/>
    <property type="match status" value="1"/>
</dbReference>
<feature type="domain" description="Cyclin-like" evidence="5">
    <location>
        <begin position="143"/>
        <end position="228"/>
    </location>
</feature>
<evidence type="ECO:0000313" key="7">
    <source>
        <dbReference type="EMBL" id="JAT71902.1"/>
    </source>
</evidence>
<dbReference type="FunFam" id="1.10.472.10:FF:000057">
    <property type="entry name" value="Cyclin N-terminal domain containing 2"/>
    <property type="match status" value="1"/>
</dbReference>
<keyword evidence="1" id="KW-0132">Cell division</keyword>
<name>A0A1D1ZY87_AUXPR</name>
<dbReference type="SUPFAM" id="SSF47954">
    <property type="entry name" value="Cyclin-like"/>
    <property type="match status" value="2"/>
</dbReference>
<dbReference type="InterPro" id="IPR004367">
    <property type="entry name" value="Cyclin_C-dom"/>
</dbReference>
<dbReference type="GO" id="GO:0051301">
    <property type="term" value="P:cell division"/>
    <property type="evidence" value="ECO:0007669"/>
    <property type="project" value="UniProtKB-KW"/>
</dbReference>
<proteinExistence type="inferred from homology"/>
<feature type="domain" description="Cyclin-like" evidence="5">
    <location>
        <begin position="241"/>
        <end position="322"/>
    </location>
</feature>
<keyword evidence="3" id="KW-0131">Cell cycle</keyword>
<dbReference type="Gene3D" id="1.10.472.10">
    <property type="entry name" value="Cyclin-like"/>
    <property type="match status" value="2"/>
</dbReference>
<accession>A0A1D1ZY87</accession>
<keyword evidence="2 4" id="KW-0195">Cyclin</keyword>
<reference evidence="7" key="1">
    <citation type="submission" date="2015-08" db="EMBL/GenBank/DDBJ databases">
        <authorList>
            <person name="Babu N.S."/>
            <person name="Beckwith C.J."/>
            <person name="Beseler K.G."/>
            <person name="Brison A."/>
            <person name="Carone J.V."/>
            <person name="Caskin T.P."/>
            <person name="Diamond M."/>
            <person name="Durham M.E."/>
            <person name="Foxe J.M."/>
            <person name="Go M."/>
            <person name="Henderson B.A."/>
            <person name="Jones I.B."/>
            <person name="McGettigan J.A."/>
            <person name="Micheletti S.J."/>
            <person name="Nasrallah M.E."/>
            <person name="Ortiz D."/>
            <person name="Piller C.R."/>
            <person name="Privatt S.R."/>
            <person name="Schneider S.L."/>
            <person name="Sharp S."/>
            <person name="Smith T.C."/>
            <person name="Stanton J.D."/>
            <person name="Ullery H.E."/>
            <person name="Wilson R.J."/>
            <person name="Serrano M.G."/>
            <person name="Buck G."/>
            <person name="Lee V."/>
            <person name="Wang Y."/>
            <person name="Carvalho R."/>
            <person name="Voegtly L."/>
            <person name="Shi R."/>
            <person name="Duckworth R."/>
            <person name="Johnson A."/>
            <person name="Loviza R."/>
            <person name="Walstead R."/>
            <person name="Shah Z."/>
            <person name="Kiflezghi M."/>
            <person name="Wade K."/>
            <person name="Ball S.L."/>
            <person name="Bradley K.W."/>
            <person name="Asai D.J."/>
            <person name="Bowman C.A."/>
            <person name="Russell D.A."/>
            <person name="Pope W.H."/>
            <person name="Jacobs-Sera D."/>
            <person name="Hendrix R.W."/>
            <person name="Hatfull G.F."/>
        </authorList>
    </citation>
    <scope>NUCLEOTIDE SEQUENCE</scope>
</reference>
<evidence type="ECO:0000256" key="1">
    <source>
        <dbReference type="ARBA" id="ARBA00022618"/>
    </source>
</evidence>
<evidence type="ECO:0000259" key="5">
    <source>
        <dbReference type="SMART" id="SM00385"/>
    </source>
</evidence>
<dbReference type="Pfam" id="PF00134">
    <property type="entry name" value="Cyclin_N"/>
    <property type="match status" value="1"/>
</dbReference>
<evidence type="ECO:0000256" key="3">
    <source>
        <dbReference type="ARBA" id="ARBA00023306"/>
    </source>
</evidence>
<evidence type="ECO:0000259" key="6">
    <source>
        <dbReference type="SMART" id="SM01332"/>
    </source>
</evidence>
<dbReference type="PANTHER" id="PTHR10177">
    <property type="entry name" value="CYCLINS"/>
    <property type="match status" value="1"/>
</dbReference>
<comment type="similarity">
    <text evidence="4">Belongs to the cyclin family.</text>
</comment>